<comment type="caution">
    <text evidence="1">The sequence shown here is derived from an EMBL/GenBank/DDBJ whole genome shotgun (WGS) entry which is preliminary data.</text>
</comment>
<protein>
    <submittedName>
        <fullName evidence="1">Uncharacterized protein</fullName>
    </submittedName>
</protein>
<gene>
    <name evidence="1" type="ORF">ACFQ1Q_14140</name>
</gene>
<accession>A0ABW3N9M4</accession>
<dbReference type="RefSeq" id="WP_386132884.1">
    <property type="nucleotide sequence ID" value="NZ_JBHTJL010000021.1"/>
</dbReference>
<sequence length="207" mass="24426">MREYDSLSSKEIENLEHEIDLEFQSKILKPREKKIVDFLVKVQNCEFEYRTTGDTKEIKVISLYYYASSPLSFIFVQPCYAFYSDSKTINRPELHSDDYTYEELEKIAVEILAKNNIDYTEFTEDDEAEIYDFWDNDYSLVKSFLIECWNKAKSITQTKLIGFLDASNYTGGTYDLDNGYSLFDNKIEIEPYLKNKGIIIIKDKERI</sequence>
<proteinExistence type="predicted"/>
<dbReference type="EMBL" id="JBHTJL010000021">
    <property type="protein sequence ID" value="MFD1064389.1"/>
    <property type="molecule type" value="Genomic_DNA"/>
</dbReference>
<organism evidence="1 2">
    <name type="scientific">Winogradskyella litorisediminis</name>
    <dbReference type="NCBI Taxonomy" id="1156618"/>
    <lineage>
        <taxon>Bacteria</taxon>
        <taxon>Pseudomonadati</taxon>
        <taxon>Bacteroidota</taxon>
        <taxon>Flavobacteriia</taxon>
        <taxon>Flavobacteriales</taxon>
        <taxon>Flavobacteriaceae</taxon>
        <taxon>Winogradskyella</taxon>
    </lineage>
</organism>
<evidence type="ECO:0000313" key="1">
    <source>
        <dbReference type="EMBL" id="MFD1064389.1"/>
    </source>
</evidence>
<keyword evidence="2" id="KW-1185">Reference proteome</keyword>
<reference evidence="2" key="1">
    <citation type="journal article" date="2019" name="Int. J. Syst. Evol. Microbiol.">
        <title>The Global Catalogue of Microorganisms (GCM) 10K type strain sequencing project: providing services to taxonomists for standard genome sequencing and annotation.</title>
        <authorList>
            <consortium name="The Broad Institute Genomics Platform"/>
            <consortium name="The Broad Institute Genome Sequencing Center for Infectious Disease"/>
            <person name="Wu L."/>
            <person name="Ma J."/>
        </authorList>
    </citation>
    <scope>NUCLEOTIDE SEQUENCE [LARGE SCALE GENOMIC DNA]</scope>
    <source>
        <strain evidence="2">CCUG 62215</strain>
    </source>
</reference>
<evidence type="ECO:0000313" key="2">
    <source>
        <dbReference type="Proteomes" id="UP001597013"/>
    </source>
</evidence>
<dbReference type="Proteomes" id="UP001597013">
    <property type="component" value="Unassembled WGS sequence"/>
</dbReference>
<name>A0ABW3N9M4_9FLAO</name>